<sequence>MSENIVNGKLAKIARDPALRMVGSIIFGIFILGTIYATRNSDVETNSDNIVAVEKNIRCPVARRESGYGGYSIRKVVPVIAGWMGVLDPGEVDRYDEFQVIDGVNDRLDFEETSATELTAEIAEGVYTASSLATALDTALTAAGASAYTITYDFYTGKFKIASDRAGGGGTFKILWNTGTNNYRSIARLLGFQDDADDADAASQTSDDSVLGIPGDLEHACLELTLYKYHDSPKGRDRAGLKSKQISGQNAGTHSYIIDMPPKVEKALLPYMRHMV</sequence>
<gene>
    <name evidence="2" type="ORF">LCGC14_1387460</name>
</gene>
<organism evidence="2">
    <name type="scientific">marine sediment metagenome</name>
    <dbReference type="NCBI Taxonomy" id="412755"/>
    <lineage>
        <taxon>unclassified sequences</taxon>
        <taxon>metagenomes</taxon>
        <taxon>ecological metagenomes</taxon>
    </lineage>
</organism>
<protein>
    <submittedName>
        <fullName evidence="2">Uncharacterized protein</fullName>
    </submittedName>
</protein>
<evidence type="ECO:0000256" key="1">
    <source>
        <dbReference type="SAM" id="Phobius"/>
    </source>
</evidence>
<comment type="caution">
    <text evidence="2">The sequence shown here is derived from an EMBL/GenBank/DDBJ whole genome shotgun (WGS) entry which is preliminary data.</text>
</comment>
<name>A0A0F9K0Z3_9ZZZZ</name>
<feature type="transmembrane region" description="Helical" evidence="1">
    <location>
        <begin position="18"/>
        <end position="37"/>
    </location>
</feature>
<reference evidence="2" key="1">
    <citation type="journal article" date="2015" name="Nature">
        <title>Complex archaea that bridge the gap between prokaryotes and eukaryotes.</title>
        <authorList>
            <person name="Spang A."/>
            <person name="Saw J.H."/>
            <person name="Jorgensen S.L."/>
            <person name="Zaremba-Niedzwiedzka K."/>
            <person name="Martijn J."/>
            <person name="Lind A.E."/>
            <person name="van Eijk R."/>
            <person name="Schleper C."/>
            <person name="Guy L."/>
            <person name="Ettema T.J."/>
        </authorList>
    </citation>
    <scope>NUCLEOTIDE SEQUENCE</scope>
</reference>
<evidence type="ECO:0000313" key="2">
    <source>
        <dbReference type="EMBL" id="KKM75714.1"/>
    </source>
</evidence>
<keyword evidence="1" id="KW-1133">Transmembrane helix</keyword>
<dbReference type="AlphaFoldDB" id="A0A0F9K0Z3"/>
<dbReference type="EMBL" id="LAZR01008926">
    <property type="protein sequence ID" value="KKM75714.1"/>
    <property type="molecule type" value="Genomic_DNA"/>
</dbReference>
<accession>A0A0F9K0Z3</accession>
<keyword evidence="1" id="KW-0812">Transmembrane</keyword>
<keyword evidence="1" id="KW-0472">Membrane</keyword>
<proteinExistence type="predicted"/>